<dbReference type="GO" id="GO:0003700">
    <property type="term" value="F:DNA-binding transcription factor activity"/>
    <property type="evidence" value="ECO:0007669"/>
    <property type="project" value="InterPro"/>
</dbReference>
<keyword evidence="2" id="KW-0238">DNA-binding</keyword>
<evidence type="ECO:0000256" key="3">
    <source>
        <dbReference type="ARBA" id="ARBA00023163"/>
    </source>
</evidence>
<organism evidence="5 6">
    <name type="scientific">Nocardia puris</name>
    <dbReference type="NCBI Taxonomy" id="208602"/>
    <lineage>
        <taxon>Bacteria</taxon>
        <taxon>Bacillati</taxon>
        <taxon>Actinomycetota</taxon>
        <taxon>Actinomycetes</taxon>
        <taxon>Mycobacteriales</taxon>
        <taxon>Nocardiaceae</taxon>
        <taxon>Nocardia</taxon>
    </lineage>
</organism>
<protein>
    <submittedName>
        <fullName evidence="5">AraC family transcriptional regulator</fullName>
    </submittedName>
</protein>
<dbReference type="EMBL" id="QNRE01000001">
    <property type="protein sequence ID" value="RBO96471.1"/>
    <property type="molecule type" value="Genomic_DNA"/>
</dbReference>
<evidence type="ECO:0000256" key="1">
    <source>
        <dbReference type="ARBA" id="ARBA00023015"/>
    </source>
</evidence>
<dbReference type="SUPFAM" id="SSF46689">
    <property type="entry name" value="Homeodomain-like"/>
    <property type="match status" value="1"/>
</dbReference>
<dbReference type="GO" id="GO:0005829">
    <property type="term" value="C:cytosol"/>
    <property type="evidence" value="ECO:0007669"/>
    <property type="project" value="TreeGrafter"/>
</dbReference>
<dbReference type="InterPro" id="IPR018060">
    <property type="entry name" value="HTH_AraC"/>
</dbReference>
<sequence length="406" mass="44010">MRCRVTTFRISASPGARCAKFADSGADAGDARLSLRCPAKRMRIPASGVHHGTVSSWEWRRSVTLSAVLVELAGEYGLGPGECLRGTGIEPALLGTPGGEVTAAQELALVGNVVDRFGDRPGLGIEAGMRTHVTSYGALGLALLSSSTVGSAVDLLLRYIRMTTTFARTWHVRRDGHLLLYADDRDIAPPLRGFLLERDVAVLLRNWAAVCQQPAPVVRGEVAWDLRPRLQPLLDDYGIPCTDGPGPHLVVFDTAGFEDPLPQASPLTARFYEEQCARLLRRRGLETGVAGAVREVLLHRLGGRVAQEDVAAALHMSLRTMRRRLAEEGTSYRTLCVETYGGLAEELLATGLTVEDVAYRMGYAGAPSFSNAFKQWRGVSPGRFARTALERHGAGNATSRKRRVRA</sequence>
<dbReference type="PANTHER" id="PTHR47894:SF1">
    <property type="entry name" value="HTH-TYPE TRANSCRIPTIONAL REGULATOR VQSM"/>
    <property type="match status" value="1"/>
</dbReference>
<comment type="caution">
    <text evidence="5">The sequence shown here is derived from an EMBL/GenBank/DDBJ whole genome shotgun (WGS) entry which is preliminary data.</text>
</comment>
<evidence type="ECO:0000313" key="5">
    <source>
        <dbReference type="EMBL" id="RBO96471.1"/>
    </source>
</evidence>
<proteinExistence type="predicted"/>
<dbReference type="Gene3D" id="1.10.10.60">
    <property type="entry name" value="Homeodomain-like"/>
    <property type="match status" value="1"/>
</dbReference>
<evidence type="ECO:0000313" key="6">
    <source>
        <dbReference type="Proteomes" id="UP000252586"/>
    </source>
</evidence>
<dbReference type="SMART" id="SM00342">
    <property type="entry name" value="HTH_ARAC"/>
    <property type="match status" value="1"/>
</dbReference>
<reference evidence="5 6" key="1">
    <citation type="submission" date="2018-06" db="EMBL/GenBank/DDBJ databases">
        <title>Genomic Encyclopedia of Type Strains, Phase IV (KMG-IV): sequencing the most valuable type-strain genomes for metagenomic binning, comparative biology and taxonomic classification.</title>
        <authorList>
            <person name="Goeker M."/>
        </authorList>
    </citation>
    <scope>NUCLEOTIDE SEQUENCE [LARGE SCALE GENOMIC DNA]</scope>
    <source>
        <strain evidence="5 6">DSM 44599</strain>
    </source>
</reference>
<dbReference type="STRING" id="1210090.GCA_001613185_01201"/>
<dbReference type="PANTHER" id="PTHR47894">
    <property type="entry name" value="HTH-TYPE TRANSCRIPTIONAL REGULATOR GADX"/>
    <property type="match status" value="1"/>
</dbReference>
<keyword evidence="3" id="KW-0804">Transcription</keyword>
<name>A0A366E278_9NOCA</name>
<dbReference type="PROSITE" id="PS01124">
    <property type="entry name" value="HTH_ARAC_FAMILY_2"/>
    <property type="match status" value="1"/>
</dbReference>
<evidence type="ECO:0000259" key="4">
    <source>
        <dbReference type="PROSITE" id="PS01124"/>
    </source>
</evidence>
<dbReference type="Pfam" id="PF12625">
    <property type="entry name" value="Arabinose_bd"/>
    <property type="match status" value="1"/>
</dbReference>
<keyword evidence="6" id="KW-1185">Reference proteome</keyword>
<dbReference type="GO" id="GO:0000976">
    <property type="term" value="F:transcription cis-regulatory region binding"/>
    <property type="evidence" value="ECO:0007669"/>
    <property type="project" value="TreeGrafter"/>
</dbReference>
<accession>A0A366E278</accession>
<dbReference type="InterPro" id="IPR032687">
    <property type="entry name" value="AraC-type_N"/>
</dbReference>
<keyword evidence="1" id="KW-0805">Transcription regulation</keyword>
<dbReference type="AlphaFoldDB" id="A0A366E278"/>
<gene>
    <name evidence="5" type="ORF">DFR74_101486</name>
</gene>
<dbReference type="InterPro" id="IPR009057">
    <property type="entry name" value="Homeodomain-like_sf"/>
</dbReference>
<feature type="domain" description="HTH araC/xylS-type" evidence="4">
    <location>
        <begin position="291"/>
        <end position="387"/>
    </location>
</feature>
<dbReference type="Proteomes" id="UP000252586">
    <property type="component" value="Unassembled WGS sequence"/>
</dbReference>
<evidence type="ECO:0000256" key="2">
    <source>
        <dbReference type="ARBA" id="ARBA00023125"/>
    </source>
</evidence>
<dbReference type="Pfam" id="PF12833">
    <property type="entry name" value="HTH_18"/>
    <property type="match status" value="1"/>
</dbReference>